<evidence type="ECO:0000313" key="3">
    <source>
        <dbReference type="Proteomes" id="UP001279410"/>
    </source>
</evidence>
<evidence type="ECO:0000313" key="2">
    <source>
        <dbReference type="EMBL" id="GLD58498.1"/>
    </source>
</evidence>
<dbReference type="EMBL" id="BRZM01000034">
    <property type="protein sequence ID" value="GLD58498.1"/>
    <property type="molecule type" value="Genomic_DNA"/>
</dbReference>
<gene>
    <name evidence="2" type="ORF">AKAME5_001060500</name>
</gene>
<reference evidence="2" key="1">
    <citation type="submission" date="2022-08" db="EMBL/GenBank/DDBJ databases">
        <title>Genome sequencing of akame (Lates japonicus).</title>
        <authorList>
            <person name="Hashiguchi Y."/>
            <person name="Takahashi H."/>
        </authorList>
    </citation>
    <scope>NUCLEOTIDE SEQUENCE</scope>
    <source>
        <strain evidence="2">Kochi</strain>
    </source>
</reference>
<comment type="caution">
    <text evidence="2">The sequence shown here is derived from an EMBL/GenBank/DDBJ whole genome shotgun (WGS) entry which is preliminary data.</text>
</comment>
<protein>
    <submittedName>
        <fullName evidence="2">FERM and PDZ domain-containing protein 4-like protein</fullName>
    </submittedName>
</protein>
<proteinExistence type="predicted"/>
<name>A0AAD3MP79_LATJO</name>
<feature type="region of interest" description="Disordered" evidence="1">
    <location>
        <begin position="1"/>
        <end position="26"/>
    </location>
</feature>
<dbReference type="Proteomes" id="UP001279410">
    <property type="component" value="Unassembled WGS sequence"/>
</dbReference>
<evidence type="ECO:0000256" key="1">
    <source>
        <dbReference type="SAM" id="MobiDB-lite"/>
    </source>
</evidence>
<organism evidence="2 3">
    <name type="scientific">Lates japonicus</name>
    <name type="common">Japanese lates</name>
    <dbReference type="NCBI Taxonomy" id="270547"/>
    <lineage>
        <taxon>Eukaryota</taxon>
        <taxon>Metazoa</taxon>
        <taxon>Chordata</taxon>
        <taxon>Craniata</taxon>
        <taxon>Vertebrata</taxon>
        <taxon>Euteleostomi</taxon>
        <taxon>Actinopterygii</taxon>
        <taxon>Neopterygii</taxon>
        <taxon>Teleostei</taxon>
        <taxon>Neoteleostei</taxon>
        <taxon>Acanthomorphata</taxon>
        <taxon>Carangaria</taxon>
        <taxon>Carangaria incertae sedis</taxon>
        <taxon>Centropomidae</taxon>
        <taxon>Lates</taxon>
    </lineage>
</organism>
<accession>A0AAD3MP79</accession>
<feature type="compositionally biased region" description="Low complexity" evidence="1">
    <location>
        <begin position="14"/>
        <end position="26"/>
    </location>
</feature>
<keyword evidence="3" id="KW-1185">Reference proteome</keyword>
<sequence>MDLGDGLQEERVDTSPSISTDSSWTSFDLSTDLTSISSDQNLTPVTVHCGFTLFVDQQPKKSSPIKVSSEVRILKVAWRETSFLGDDE</sequence>
<dbReference type="AlphaFoldDB" id="A0AAD3MP79"/>